<dbReference type="Proteomes" id="UP000824120">
    <property type="component" value="Chromosome 7"/>
</dbReference>
<name>A0A9J5Y8B4_SOLCO</name>
<dbReference type="AlphaFoldDB" id="A0A9J5Y8B4"/>
<accession>A0A9J5Y8B4</accession>
<dbReference type="EMBL" id="JACXVP010000007">
    <property type="protein sequence ID" value="KAG5596601.1"/>
    <property type="molecule type" value="Genomic_DNA"/>
</dbReference>
<protein>
    <submittedName>
        <fullName evidence="1">Uncharacterized protein</fullName>
    </submittedName>
</protein>
<reference evidence="1 2" key="1">
    <citation type="submission" date="2020-09" db="EMBL/GenBank/DDBJ databases">
        <title>De no assembly of potato wild relative species, Solanum commersonii.</title>
        <authorList>
            <person name="Cho K."/>
        </authorList>
    </citation>
    <scope>NUCLEOTIDE SEQUENCE [LARGE SCALE GENOMIC DNA]</scope>
    <source>
        <strain evidence="1">LZ3.2</strain>
        <tissue evidence="1">Leaf</tissue>
    </source>
</reference>
<gene>
    <name evidence="1" type="ORF">H5410_037833</name>
</gene>
<proteinExistence type="predicted"/>
<evidence type="ECO:0000313" key="2">
    <source>
        <dbReference type="Proteomes" id="UP000824120"/>
    </source>
</evidence>
<sequence length="60" mass="7534">MLNTKKLKKEREREREREVFQKRRRKRWVLQQNLEINQFQLSVGIMRCVCLRIAEIQVNY</sequence>
<organism evidence="1 2">
    <name type="scientific">Solanum commersonii</name>
    <name type="common">Commerson's wild potato</name>
    <name type="synonym">Commerson's nightshade</name>
    <dbReference type="NCBI Taxonomy" id="4109"/>
    <lineage>
        <taxon>Eukaryota</taxon>
        <taxon>Viridiplantae</taxon>
        <taxon>Streptophyta</taxon>
        <taxon>Embryophyta</taxon>
        <taxon>Tracheophyta</taxon>
        <taxon>Spermatophyta</taxon>
        <taxon>Magnoliopsida</taxon>
        <taxon>eudicotyledons</taxon>
        <taxon>Gunneridae</taxon>
        <taxon>Pentapetalae</taxon>
        <taxon>asterids</taxon>
        <taxon>lamiids</taxon>
        <taxon>Solanales</taxon>
        <taxon>Solanaceae</taxon>
        <taxon>Solanoideae</taxon>
        <taxon>Solaneae</taxon>
        <taxon>Solanum</taxon>
    </lineage>
</organism>
<evidence type="ECO:0000313" key="1">
    <source>
        <dbReference type="EMBL" id="KAG5596601.1"/>
    </source>
</evidence>
<comment type="caution">
    <text evidence="1">The sequence shown here is derived from an EMBL/GenBank/DDBJ whole genome shotgun (WGS) entry which is preliminary data.</text>
</comment>
<keyword evidence="2" id="KW-1185">Reference proteome</keyword>